<keyword evidence="1" id="KW-0812">Transmembrane</keyword>
<evidence type="ECO:0000313" key="2">
    <source>
        <dbReference type="EMBL" id="MBL1105765.1"/>
    </source>
</evidence>
<proteinExistence type="predicted"/>
<evidence type="ECO:0000256" key="1">
    <source>
        <dbReference type="SAM" id="Phobius"/>
    </source>
</evidence>
<dbReference type="Proteomes" id="UP000621386">
    <property type="component" value="Unassembled WGS sequence"/>
</dbReference>
<organism evidence="2 3">
    <name type="scientific">Streptomyces musisoli</name>
    <dbReference type="NCBI Taxonomy" id="2802280"/>
    <lineage>
        <taxon>Bacteria</taxon>
        <taxon>Bacillati</taxon>
        <taxon>Actinomycetota</taxon>
        <taxon>Actinomycetes</taxon>
        <taxon>Kitasatosporales</taxon>
        <taxon>Streptomycetaceae</taxon>
        <taxon>Streptomyces</taxon>
    </lineage>
</organism>
<feature type="transmembrane region" description="Helical" evidence="1">
    <location>
        <begin position="9"/>
        <end position="25"/>
    </location>
</feature>
<feature type="transmembrane region" description="Helical" evidence="1">
    <location>
        <begin position="41"/>
        <end position="61"/>
    </location>
</feature>
<sequence length="64" mass="6635">MTLHIDSPAHLWIFAVACLAGYVTYKRTQPQPPLPPGPGDLGTAFAVGAIVLSALAFLFGVPTG</sequence>
<evidence type="ECO:0000313" key="3">
    <source>
        <dbReference type="Proteomes" id="UP000621386"/>
    </source>
</evidence>
<keyword evidence="1" id="KW-1133">Transmembrane helix</keyword>
<gene>
    <name evidence="2" type="ORF">JK361_14430</name>
</gene>
<reference evidence="2 3" key="1">
    <citation type="submission" date="2021-01" db="EMBL/GenBank/DDBJ databases">
        <title>WGS of actinomycetes isolated from Thailand.</title>
        <authorList>
            <person name="Thawai C."/>
        </authorList>
    </citation>
    <scope>NUCLEOTIDE SEQUENCE [LARGE SCALE GENOMIC DNA]</scope>
    <source>
        <strain evidence="2 3">CH5-8</strain>
    </source>
</reference>
<keyword evidence="1" id="KW-0472">Membrane</keyword>
<name>A0ABS1P0T2_9ACTN</name>
<accession>A0ABS1P0T2</accession>
<keyword evidence="3" id="KW-1185">Reference proteome</keyword>
<dbReference type="RefSeq" id="WP_201817112.1">
    <property type="nucleotide sequence ID" value="NZ_JAERRH010000004.1"/>
</dbReference>
<comment type="caution">
    <text evidence="2">The sequence shown here is derived from an EMBL/GenBank/DDBJ whole genome shotgun (WGS) entry which is preliminary data.</text>
</comment>
<protein>
    <submittedName>
        <fullName evidence="2">Uncharacterized protein</fullName>
    </submittedName>
</protein>
<dbReference type="EMBL" id="JAERRH010000004">
    <property type="protein sequence ID" value="MBL1105765.1"/>
    <property type="molecule type" value="Genomic_DNA"/>
</dbReference>